<evidence type="ECO:0000256" key="10">
    <source>
        <dbReference type="ARBA" id="ARBA00023225"/>
    </source>
</evidence>
<comment type="subcellular location">
    <subcellularLocation>
        <location evidence="1">Cell membrane</location>
        <topology evidence="1">Peripheral membrane protein</topology>
        <orientation evidence="1">Cytoplasmic side</orientation>
    </subcellularLocation>
</comment>
<keyword evidence="4" id="KW-0813">Transport</keyword>
<keyword evidence="12" id="KW-0282">Flagellum</keyword>
<keyword evidence="7" id="KW-1005">Bacterial flagellum biogenesis</keyword>
<evidence type="ECO:0000256" key="9">
    <source>
        <dbReference type="ARBA" id="ARBA00023136"/>
    </source>
</evidence>
<proteinExistence type="inferred from homology"/>
<dbReference type="InterPro" id="IPR012823">
    <property type="entry name" value="Flagell_FliJ"/>
</dbReference>
<dbReference type="GO" id="GO:0071973">
    <property type="term" value="P:bacterial-type flagellum-dependent cell motility"/>
    <property type="evidence" value="ECO:0007669"/>
    <property type="project" value="InterPro"/>
</dbReference>
<dbReference type="InterPro" id="IPR018006">
    <property type="entry name" value="Flag_FliJ_proteobac"/>
</dbReference>
<dbReference type="Pfam" id="PF02050">
    <property type="entry name" value="FliJ"/>
    <property type="match status" value="1"/>
</dbReference>
<keyword evidence="10" id="KW-1006">Bacterial flagellum protein export</keyword>
<dbReference type="GO" id="GO:0015031">
    <property type="term" value="P:protein transport"/>
    <property type="evidence" value="ECO:0007669"/>
    <property type="project" value="UniProtKB-KW"/>
</dbReference>
<dbReference type="PIRSF" id="PIRSF019404">
    <property type="entry name" value="FliJ"/>
    <property type="match status" value="1"/>
</dbReference>
<dbReference type="EMBL" id="LM997413">
    <property type="protein sequence ID" value="CEA06047.1"/>
    <property type="molecule type" value="Genomic_DNA"/>
</dbReference>
<dbReference type="PANTHER" id="PTHR38786">
    <property type="entry name" value="FLAGELLAR FLIJ PROTEIN"/>
    <property type="match status" value="1"/>
</dbReference>
<evidence type="ECO:0000256" key="2">
    <source>
        <dbReference type="ARBA" id="ARBA00010004"/>
    </source>
</evidence>
<feature type="coiled-coil region" evidence="11">
    <location>
        <begin position="110"/>
        <end position="141"/>
    </location>
</feature>
<dbReference type="PATRIC" id="fig|1461581.3.peg.2388"/>
<dbReference type="GO" id="GO:0009288">
    <property type="term" value="C:bacterial-type flagellum"/>
    <property type="evidence" value="ECO:0007669"/>
    <property type="project" value="InterPro"/>
</dbReference>
<keyword evidence="8" id="KW-0653">Protein transport</keyword>
<keyword evidence="11" id="KW-0175">Coiled coil</keyword>
<dbReference type="OrthoDB" id="7008437at2"/>
<dbReference type="PRINTS" id="PR01004">
    <property type="entry name" value="FLGFLIJ"/>
</dbReference>
<gene>
    <name evidence="12" type="primary">fliJ</name>
    <name evidence="12" type="ORF">BN1049_02424</name>
</gene>
<keyword evidence="5" id="KW-1003">Cell membrane</keyword>
<name>A0A078MKT5_9PSED</name>
<reference evidence="12" key="1">
    <citation type="submission" date="2014-07" db="EMBL/GenBank/DDBJ databases">
        <authorList>
            <person name="Urmite Genomes Urmite Genomes"/>
        </authorList>
    </citation>
    <scope>NUCLEOTIDE SEQUENCE</scope>
    <source>
        <strain evidence="12">12M76_air</strain>
    </source>
</reference>
<dbReference type="RefSeq" id="WP_044500224.1">
    <property type="nucleotide sequence ID" value="NZ_LK391969.1"/>
</dbReference>
<dbReference type="GO" id="GO:0006935">
    <property type="term" value="P:chemotaxis"/>
    <property type="evidence" value="ECO:0007669"/>
    <property type="project" value="UniProtKB-KW"/>
</dbReference>
<evidence type="ECO:0000256" key="11">
    <source>
        <dbReference type="SAM" id="Coils"/>
    </source>
</evidence>
<dbReference type="NCBIfam" id="TIGR02473">
    <property type="entry name" value="flagell_FliJ"/>
    <property type="match status" value="1"/>
</dbReference>
<dbReference type="GO" id="GO:0044781">
    <property type="term" value="P:bacterial-type flagellum organization"/>
    <property type="evidence" value="ECO:0007669"/>
    <property type="project" value="UniProtKB-KW"/>
</dbReference>
<keyword evidence="9" id="KW-0472">Membrane</keyword>
<evidence type="ECO:0000313" key="12">
    <source>
        <dbReference type="EMBL" id="CEA06047.1"/>
    </source>
</evidence>
<dbReference type="PANTHER" id="PTHR38786:SF1">
    <property type="entry name" value="FLAGELLAR FLIJ PROTEIN"/>
    <property type="match status" value="1"/>
</dbReference>
<dbReference type="InterPro" id="IPR052570">
    <property type="entry name" value="FliJ"/>
</dbReference>
<evidence type="ECO:0000256" key="5">
    <source>
        <dbReference type="ARBA" id="ARBA00022475"/>
    </source>
</evidence>
<dbReference type="GO" id="GO:0003774">
    <property type="term" value="F:cytoskeletal motor activity"/>
    <property type="evidence" value="ECO:0007669"/>
    <property type="project" value="InterPro"/>
</dbReference>
<evidence type="ECO:0000256" key="8">
    <source>
        <dbReference type="ARBA" id="ARBA00022927"/>
    </source>
</evidence>
<dbReference type="GO" id="GO:0005886">
    <property type="term" value="C:plasma membrane"/>
    <property type="evidence" value="ECO:0007669"/>
    <property type="project" value="UniProtKB-SubCell"/>
</dbReference>
<evidence type="ECO:0000256" key="7">
    <source>
        <dbReference type="ARBA" id="ARBA00022795"/>
    </source>
</evidence>
<dbReference type="EMBL" id="LK391969">
    <property type="protein sequence ID" value="CEF27472.1"/>
    <property type="molecule type" value="Genomic_DNA"/>
</dbReference>
<comment type="similarity">
    <text evidence="2">Belongs to the FliJ family.</text>
</comment>
<evidence type="ECO:0000256" key="3">
    <source>
        <dbReference type="ARBA" id="ARBA00020392"/>
    </source>
</evidence>
<sequence>MSDSRVRRMAPVLDLALAEERKAAGVLGDCQKQLEDAAARLRDLEHYSGEYAKGWSQQGSAGVGREWLLNYQRFMAQMQTAIEQQRQTLGWHQQSLERARSLWRERYQRVEALRKLIEKYREEARARADKQEQKLLDELTQRAFAHRRQTDGDLL</sequence>
<dbReference type="Gene3D" id="1.10.287.1700">
    <property type="match status" value="1"/>
</dbReference>
<protein>
    <recommendedName>
        <fullName evidence="3">Flagellar FliJ protein</fullName>
    </recommendedName>
</protein>
<dbReference type="AlphaFoldDB" id="A0A078MKT5"/>
<evidence type="ECO:0000256" key="4">
    <source>
        <dbReference type="ARBA" id="ARBA00022448"/>
    </source>
</evidence>
<keyword evidence="12" id="KW-0969">Cilium</keyword>
<keyword evidence="6" id="KW-0145">Chemotaxis</keyword>
<dbReference type="InterPro" id="IPR053716">
    <property type="entry name" value="Flag_assembly_chemotaxis_eff"/>
</dbReference>
<evidence type="ECO:0000256" key="1">
    <source>
        <dbReference type="ARBA" id="ARBA00004413"/>
    </source>
</evidence>
<evidence type="ECO:0000256" key="6">
    <source>
        <dbReference type="ARBA" id="ARBA00022500"/>
    </source>
</evidence>
<accession>A0A078MKT5</accession>
<keyword evidence="12" id="KW-0966">Cell projection</keyword>
<organism evidence="12">
    <name type="scientific">Pseudomonas saudimassiliensis</name>
    <dbReference type="NCBI Taxonomy" id="1461581"/>
    <lineage>
        <taxon>Bacteria</taxon>
        <taxon>Pseudomonadati</taxon>
        <taxon>Pseudomonadota</taxon>
        <taxon>Gammaproteobacteria</taxon>
        <taxon>Pseudomonadales</taxon>
        <taxon>Pseudomonadaceae</taxon>
        <taxon>Pseudomonas</taxon>
    </lineage>
</organism>